<keyword evidence="3" id="KW-1185">Reference proteome</keyword>
<organism evidence="2 3">
    <name type="scientific">Helobdella robusta</name>
    <name type="common">Californian leech</name>
    <dbReference type="NCBI Taxonomy" id="6412"/>
    <lineage>
        <taxon>Eukaryota</taxon>
        <taxon>Metazoa</taxon>
        <taxon>Spiralia</taxon>
        <taxon>Lophotrochozoa</taxon>
        <taxon>Annelida</taxon>
        <taxon>Clitellata</taxon>
        <taxon>Hirudinea</taxon>
        <taxon>Rhynchobdellida</taxon>
        <taxon>Glossiphoniidae</taxon>
        <taxon>Helobdella</taxon>
    </lineage>
</organism>
<dbReference type="RefSeq" id="XP_009017631.1">
    <property type="nucleotide sequence ID" value="XM_009019383.1"/>
</dbReference>
<evidence type="ECO:0000313" key="3">
    <source>
        <dbReference type="Proteomes" id="UP000015101"/>
    </source>
</evidence>
<proteinExistence type="predicted"/>
<dbReference type="InParanoid" id="T1F5V2"/>
<reference evidence="3" key="1">
    <citation type="submission" date="2012-12" db="EMBL/GenBank/DDBJ databases">
        <authorList>
            <person name="Hellsten U."/>
            <person name="Grimwood J."/>
            <person name="Chapman J.A."/>
            <person name="Shapiro H."/>
            <person name="Aerts A."/>
            <person name="Otillar R.P."/>
            <person name="Terry A.Y."/>
            <person name="Boore J.L."/>
            <person name="Simakov O."/>
            <person name="Marletaz F."/>
            <person name="Cho S.-J."/>
            <person name="Edsinger-Gonzales E."/>
            <person name="Havlak P."/>
            <person name="Kuo D.-H."/>
            <person name="Larsson T."/>
            <person name="Lv J."/>
            <person name="Arendt D."/>
            <person name="Savage R."/>
            <person name="Osoegawa K."/>
            <person name="de Jong P."/>
            <person name="Lindberg D.R."/>
            <person name="Seaver E.C."/>
            <person name="Weisblat D.A."/>
            <person name="Putnam N.H."/>
            <person name="Grigoriev I.V."/>
            <person name="Rokhsar D.S."/>
        </authorList>
    </citation>
    <scope>NUCLEOTIDE SEQUENCE</scope>
</reference>
<dbReference type="Proteomes" id="UP000015101">
    <property type="component" value="Unassembled WGS sequence"/>
</dbReference>
<dbReference type="EMBL" id="KB096502">
    <property type="protein sequence ID" value="ESO04362.1"/>
    <property type="molecule type" value="Genomic_DNA"/>
</dbReference>
<reference evidence="1 3" key="2">
    <citation type="journal article" date="2013" name="Nature">
        <title>Insights into bilaterian evolution from three spiralian genomes.</title>
        <authorList>
            <person name="Simakov O."/>
            <person name="Marletaz F."/>
            <person name="Cho S.J."/>
            <person name="Edsinger-Gonzales E."/>
            <person name="Havlak P."/>
            <person name="Hellsten U."/>
            <person name="Kuo D.H."/>
            <person name="Larsson T."/>
            <person name="Lv J."/>
            <person name="Arendt D."/>
            <person name="Savage R."/>
            <person name="Osoegawa K."/>
            <person name="de Jong P."/>
            <person name="Grimwood J."/>
            <person name="Chapman J.A."/>
            <person name="Shapiro H."/>
            <person name="Aerts A."/>
            <person name="Otillar R.P."/>
            <person name="Terry A.Y."/>
            <person name="Boore J.L."/>
            <person name="Grigoriev I.V."/>
            <person name="Lindberg D.R."/>
            <person name="Seaver E.C."/>
            <person name="Weisblat D.A."/>
            <person name="Putnam N.H."/>
            <person name="Rokhsar D.S."/>
        </authorList>
    </citation>
    <scope>NUCLEOTIDE SEQUENCE</scope>
</reference>
<sequence>MQITPYFDLSHFIFSVGLVYKVFLNQANLIDLSKQLFKADVIVNTTINDNNKFDKNDNFSIKCVNNIDNRLRSNSSPENKYFETSSQLKTDDSFACSFCIPENNVTKDFYNDKKSSNRQNDIATFDILKDSKLTNYQMHMDQTNNESSKMLSDVKLRLKLKSIESLTENSSDDFTFGENFLKDGYDDDDSDDSDGDSPKESFLIDNEKFDIVGELLHFPLISKKQNFSLRGNYDFLSNKTSTCKNMSSTSFDDLSFQNINFNIKTRKHSSPNLFSSQETLFESKTQSCVGKTSAKNMLTREGNKKDNNFFEILQSVRLKRHSVAIEKLCSKSLTKLMEDITFRQKFLLRKSFDYQCDYHYIVNKPGVLLVPITNVDTYRKDVSNIHLNSKAALVRIFV</sequence>
<dbReference type="GeneID" id="20204201"/>
<dbReference type="CTD" id="20204201"/>
<dbReference type="KEGG" id="hro:HELRODRAFT_172727"/>
<dbReference type="AlphaFoldDB" id="T1F5V2"/>
<name>T1F5V2_HELRO</name>
<evidence type="ECO:0000313" key="2">
    <source>
        <dbReference type="EnsemblMetazoa" id="HelroP172727"/>
    </source>
</evidence>
<protein>
    <submittedName>
        <fullName evidence="1 2">Uncharacterized protein</fullName>
    </submittedName>
</protein>
<dbReference type="EnsemblMetazoa" id="HelroT172727">
    <property type="protein sequence ID" value="HelroP172727"/>
    <property type="gene ID" value="HelroG172727"/>
</dbReference>
<reference evidence="2" key="3">
    <citation type="submission" date="2015-06" db="UniProtKB">
        <authorList>
            <consortium name="EnsemblMetazoa"/>
        </authorList>
    </citation>
    <scope>IDENTIFICATION</scope>
</reference>
<gene>
    <name evidence="2" type="primary">20204201</name>
    <name evidence="1" type="ORF">HELRODRAFT_172727</name>
</gene>
<dbReference type="EMBL" id="AMQM01004330">
    <property type="status" value="NOT_ANNOTATED_CDS"/>
    <property type="molecule type" value="Genomic_DNA"/>
</dbReference>
<dbReference type="HOGENOM" id="CLU_693141_0_0_1"/>
<evidence type="ECO:0000313" key="1">
    <source>
        <dbReference type="EMBL" id="ESO04362.1"/>
    </source>
</evidence>
<accession>T1F5V2</accession>